<dbReference type="GO" id="GO:0000162">
    <property type="term" value="P:L-tryptophan biosynthetic process"/>
    <property type="evidence" value="ECO:0007669"/>
    <property type="project" value="UniProtKB-UniRule"/>
</dbReference>
<keyword evidence="6 12" id="KW-0479">Metal-binding</keyword>
<evidence type="ECO:0000256" key="4">
    <source>
        <dbReference type="ARBA" id="ARBA00022676"/>
    </source>
</evidence>
<evidence type="ECO:0000256" key="8">
    <source>
        <dbReference type="ARBA" id="ARBA00022842"/>
    </source>
</evidence>
<keyword evidence="4 12" id="KW-0328">Glycosyltransferase</keyword>
<dbReference type="NCBIfam" id="TIGR01245">
    <property type="entry name" value="trpD"/>
    <property type="match status" value="1"/>
</dbReference>
<feature type="binding site" evidence="12">
    <location>
        <position position="81"/>
    </location>
    <ligand>
        <name>5-phospho-alpha-D-ribose 1-diphosphate</name>
        <dbReference type="ChEBI" id="CHEBI:58017"/>
    </ligand>
</feature>
<feature type="binding site" evidence="12">
    <location>
        <begin position="109"/>
        <end position="117"/>
    </location>
    <ligand>
        <name>5-phospho-alpha-D-ribose 1-diphosphate</name>
        <dbReference type="ChEBI" id="CHEBI:58017"/>
    </ligand>
</feature>
<dbReference type="AlphaFoldDB" id="A0A1G9CFD1"/>
<feature type="binding site" evidence="12">
    <location>
        <position position="112"/>
    </location>
    <ligand>
        <name>anthranilate</name>
        <dbReference type="ChEBI" id="CHEBI:16567"/>
        <label>1</label>
    </ligand>
</feature>
<feature type="binding site" evidence="12">
    <location>
        <position position="226"/>
    </location>
    <ligand>
        <name>Mg(2+)</name>
        <dbReference type="ChEBI" id="CHEBI:18420"/>
        <label>2</label>
    </ligand>
</feature>
<evidence type="ECO:0000259" key="13">
    <source>
        <dbReference type="Pfam" id="PF00591"/>
    </source>
</evidence>
<comment type="cofactor">
    <cofactor evidence="12">
        <name>Mg(2+)</name>
        <dbReference type="ChEBI" id="CHEBI:18420"/>
    </cofactor>
    <text evidence="12">Binds 2 magnesium ions per monomer.</text>
</comment>
<dbReference type="InterPro" id="IPR036320">
    <property type="entry name" value="Glycosyl_Trfase_fam3_N_dom_sf"/>
</dbReference>
<dbReference type="Gene3D" id="1.20.970.10">
    <property type="entry name" value="Transferase, Pyrimidine Nucleoside Phosphorylase, Chain C"/>
    <property type="match status" value="1"/>
</dbReference>
<dbReference type="STRING" id="658219.SAMN05216212_2490"/>
<feature type="binding site" evidence="12">
    <location>
        <position position="93"/>
    </location>
    <ligand>
        <name>Mg(2+)</name>
        <dbReference type="ChEBI" id="CHEBI:18420"/>
        <label>1</label>
    </ligand>
</feature>
<keyword evidence="5 12" id="KW-0808">Transferase</keyword>
<dbReference type="HAMAP" id="MF_00211">
    <property type="entry name" value="TrpD"/>
    <property type="match status" value="1"/>
</dbReference>
<comment type="caution">
    <text evidence="12">Lacks conserved residue(s) required for the propagation of feature annotation.</text>
</comment>
<dbReference type="GO" id="GO:0000287">
    <property type="term" value="F:magnesium ion binding"/>
    <property type="evidence" value="ECO:0007669"/>
    <property type="project" value="UniProtKB-UniRule"/>
</dbReference>
<dbReference type="InterPro" id="IPR000312">
    <property type="entry name" value="Glycosyl_Trfase_fam3"/>
</dbReference>
<dbReference type="InterPro" id="IPR005940">
    <property type="entry name" value="Anthranilate_Pribosyl_Tfrase"/>
</dbReference>
<feature type="binding site" evidence="12">
    <location>
        <position position="81"/>
    </location>
    <ligand>
        <name>anthranilate</name>
        <dbReference type="ChEBI" id="CHEBI:16567"/>
        <label>1</label>
    </ligand>
</feature>
<sequence length="349" mass="36547">MDIKQAIARLVEGEDLTRAEMRGAMGQIMRGEAEEAQIGALLVALRIRGETVEEITGAVEVMRELATPVDIDLTHAVDIVGTGGDGANLFNVSSAASFVAAAAGARVAKHGNRSVSSSTGAADLLEQAGIYLPLSPEQVARCIETIGVGFMFAPSFHSAMRHAVGPRRALGLRTIFNVLGPLTNPAGVRRQVIGVYERRYCRILAEVLQNLGAEHVLVMHSDDGLDEASIAADTHAVELRGGELRELVLRPESFGIERRNLEGLGVSGAAESLALIRDALGKRETEAGEKAADMLALNAGLAIYVSGVAASAAEGVAMAQDAIASGLAGEKINDLAAFTSAFRPEDVKS</sequence>
<dbReference type="PANTHER" id="PTHR43285:SF2">
    <property type="entry name" value="ANTHRANILATE PHOSPHORIBOSYLTRANSFERASE"/>
    <property type="match status" value="1"/>
</dbReference>
<name>A0A1G9CFD1_9GAMM</name>
<dbReference type="InterPro" id="IPR035902">
    <property type="entry name" value="Nuc_phospho_transferase"/>
</dbReference>
<comment type="function">
    <text evidence="12">Catalyzes the transfer of the phosphoribosyl group of 5-phosphorylribose-1-pyrophosphate (PRPP) to anthranilate to yield N-(5'-phosphoribosyl)-anthranilate (PRA).</text>
</comment>
<evidence type="ECO:0000256" key="7">
    <source>
        <dbReference type="ARBA" id="ARBA00022822"/>
    </source>
</evidence>
<proteinExistence type="inferred from homology"/>
<dbReference type="FunFam" id="3.40.1030.10:FF:000002">
    <property type="entry name" value="Anthranilate phosphoribosyltransferase"/>
    <property type="match status" value="1"/>
</dbReference>
<dbReference type="RefSeq" id="WP_091514514.1">
    <property type="nucleotide sequence ID" value="NZ_FNFH01000005.1"/>
</dbReference>
<evidence type="ECO:0000256" key="9">
    <source>
        <dbReference type="ARBA" id="ARBA00023141"/>
    </source>
</evidence>
<comment type="catalytic activity">
    <reaction evidence="10 12">
        <text>N-(5-phospho-beta-D-ribosyl)anthranilate + diphosphate = 5-phospho-alpha-D-ribose 1-diphosphate + anthranilate</text>
        <dbReference type="Rhea" id="RHEA:11768"/>
        <dbReference type="ChEBI" id="CHEBI:16567"/>
        <dbReference type="ChEBI" id="CHEBI:18277"/>
        <dbReference type="ChEBI" id="CHEBI:33019"/>
        <dbReference type="ChEBI" id="CHEBI:58017"/>
        <dbReference type="EC" id="2.4.2.18"/>
    </reaction>
</comment>
<dbReference type="Proteomes" id="UP000199305">
    <property type="component" value="Unassembled WGS sequence"/>
</dbReference>
<comment type="similarity">
    <text evidence="11">In the C-terminal section; belongs to the anthranilate phosphoribosyltransferase family.</text>
</comment>
<dbReference type="GO" id="GO:0005829">
    <property type="term" value="C:cytosol"/>
    <property type="evidence" value="ECO:0007669"/>
    <property type="project" value="TreeGrafter"/>
</dbReference>
<feature type="domain" description="Glycosyl transferase family 3 N-terminal" evidence="14">
    <location>
        <begin position="4"/>
        <end position="66"/>
    </location>
</feature>
<dbReference type="EMBL" id="FNFH01000005">
    <property type="protein sequence ID" value="SDK50350.1"/>
    <property type="molecule type" value="Genomic_DNA"/>
</dbReference>
<keyword evidence="7 12" id="KW-0822">Tryptophan biosynthesis</keyword>
<comment type="pathway">
    <text evidence="1 12">Amino-acid biosynthesis; L-tryptophan biosynthesis; L-tryptophan from chorismate: step 2/5.</text>
</comment>
<evidence type="ECO:0000256" key="10">
    <source>
        <dbReference type="ARBA" id="ARBA00052328"/>
    </source>
</evidence>
<comment type="similarity">
    <text evidence="12">Belongs to the anthranilate phosphoribosyltransferase family.</text>
</comment>
<keyword evidence="16" id="KW-1185">Reference proteome</keyword>
<evidence type="ECO:0000256" key="2">
    <source>
        <dbReference type="ARBA" id="ARBA00011738"/>
    </source>
</evidence>
<dbReference type="FunFam" id="1.20.970.10:FF:000006">
    <property type="entry name" value="Anthranilate phosphoribosyltransferase"/>
    <property type="match status" value="1"/>
</dbReference>
<dbReference type="Pfam" id="PF02885">
    <property type="entry name" value="Glycos_trans_3N"/>
    <property type="match status" value="1"/>
</dbReference>
<dbReference type="InterPro" id="IPR017459">
    <property type="entry name" value="Glycosyl_Trfase_fam3_N_dom"/>
</dbReference>
<keyword evidence="8 12" id="KW-0460">Magnesium</keyword>
<evidence type="ECO:0000256" key="1">
    <source>
        <dbReference type="ARBA" id="ARBA00004907"/>
    </source>
</evidence>
<feature type="binding site" evidence="12">
    <location>
        <begin position="84"/>
        <end position="85"/>
    </location>
    <ligand>
        <name>5-phospho-alpha-D-ribose 1-diphosphate</name>
        <dbReference type="ChEBI" id="CHEBI:58017"/>
    </ligand>
</feature>
<dbReference type="PANTHER" id="PTHR43285">
    <property type="entry name" value="ANTHRANILATE PHOSPHORIBOSYLTRANSFERASE"/>
    <property type="match status" value="1"/>
</dbReference>
<keyword evidence="3 12" id="KW-0028">Amino-acid biosynthesis</keyword>
<comment type="subunit">
    <text evidence="2 12">Homodimer.</text>
</comment>
<reference evidence="16" key="1">
    <citation type="submission" date="2016-10" db="EMBL/GenBank/DDBJ databases">
        <authorList>
            <person name="Varghese N."/>
            <person name="Submissions S."/>
        </authorList>
    </citation>
    <scope>NUCLEOTIDE SEQUENCE [LARGE SCALE GENOMIC DNA]</scope>
    <source>
        <strain evidence="16">CGMCC 1.10658</strain>
    </source>
</reference>
<evidence type="ECO:0000256" key="5">
    <source>
        <dbReference type="ARBA" id="ARBA00022679"/>
    </source>
</evidence>
<feature type="binding site" evidence="12">
    <location>
        <position position="227"/>
    </location>
    <ligand>
        <name>Mg(2+)</name>
        <dbReference type="ChEBI" id="CHEBI:18420"/>
        <label>2</label>
    </ligand>
</feature>
<evidence type="ECO:0000256" key="12">
    <source>
        <dbReference type="HAMAP-Rule" id="MF_00211"/>
    </source>
</evidence>
<dbReference type="SUPFAM" id="SSF47648">
    <property type="entry name" value="Nucleoside phosphorylase/phosphoribosyltransferase N-terminal domain"/>
    <property type="match status" value="1"/>
</dbReference>
<keyword evidence="9 12" id="KW-0057">Aromatic amino acid biosynthesis</keyword>
<protein>
    <recommendedName>
        <fullName evidence="12">Anthranilate phosphoribosyltransferase</fullName>
        <ecNumber evidence="12">2.4.2.18</ecNumber>
    </recommendedName>
</protein>
<dbReference type="Gene3D" id="3.40.1030.10">
    <property type="entry name" value="Nucleoside phosphorylase/phosphoribosyltransferase catalytic domain"/>
    <property type="match status" value="1"/>
</dbReference>
<feature type="binding site" evidence="12">
    <location>
        <position position="121"/>
    </location>
    <ligand>
        <name>5-phospho-alpha-D-ribose 1-diphosphate</name>
        <dbReference type="ChEBI" id="CHEBI:58017"/>
    </ligand>
</feature>
<accession>A0A1G9CFD1</accession>
<evidence type="ECO:0000313" key="16">
    <source>
        <dbReference type="Proteomes" id="UP000199305"/>
    </source>
</evidence>
<evidence type="ECO:0000256" key="6">
    <source>
        <dbReference type="ARBA" id="ARBA00022723"/>
    </source>
</evidence>
<gene>
    <name evidence="12" type="primary">trpD</name>
    <name evidence="15" type="ORF">SAMN05216212_2490</name>
</gene>
<evidence type="ECO:0000259" key="14">
    <source>
        <dbReference type="Pfam" id="PF02885"/>
    </source>
</evidence>
<evidence type="ECO:0000313" key="15">
    <source>
        <dbReference type="EMBL" id="SDK50350.1"/>
    </source>
</evidence>
<evidence type="ECO:0000256" key="3">
    <source>
        <dbReference type="ARBA" id="ARBA00022605"/>
    </source>
</evidence>
<feature type="binding site" evidence="12">
    <location>
        <position position="227"/>
    </location>
    <ligand>
        <name>Mg(2+)</name>
        <dbReference type="ChEBI" id="CHEBI:18420"/>
        <label>1</label>
    </ligand>
</feature>
<organism evidence="15 16">
    <name type="scientific">Microbulbifer yueqingensis</name>
    <dbReference type="NCBI Taxonomy" id="658219"/>
    <lineage>
        <taxon>Bacteria</taxon>
        <taxon>Pseudomonadati</taxon>
        <taxon>Pseudomonadota</taxon>
        <taxon>Gammaproteobacteria</taxon>
        <taxon>Cellvibrionales</taxon>
        <taxon>Microbulbiferaceae</taxon>
        <taxon>Microbulbifer</taxon>
    </lineage>
</organism>
<evidence type="ECO:0000256" key="11">
    <source>
        <dbReference type="ARBA" id="ARBA00061188"/>
    </source>
</evidence>
<dbReference type="OrthoDB" id="9806430at2"/>
<feature type="binding site" evidence="12">
    <location>
        <begin position="91"/>
        <end position="94"/>
    </location>
    <ligand>
        <name>5-phospho-alpha-D-ribose 1-diphosphate</name>
        <dbReference type="ChEBI" id="CHEBI:58017"/>
    </ligand>
</feature>
<dbReference type="EC" id="2.4.2.18" evidence="12"/>
<dbReference type="Pfam" id="PF00591">
    <property type="entry name" value="Glycos_transf_3"/>
    <property type="match status" value="1"/>
</dbReference>
<dbReference type="GO" id="GO:0004048">
    <property type="term" value="F:anthranilate phosphoribosyltransferase activity"/>
    <property type="evidence" value="ECO:0007669"/>
    <property type="project" value="UniProtKB-UniRule"/>
</dbReference>
<feature type="domain" description="Glycosyl transferase family 3" evidence="13">
    <location>
        <begin position="74"/>
        <end position="328"/>
    </location>
</feature>
<dbReference type="SUPFAM" id="SSF52418">
    <property type="entry name" value="Nucleoside phosphorylase/phosphoribosyltransferase catalytic domain"/>
    <property type="match status" value="1"/>
</dbReference>
<feature type="binding site" evidence="12">
    <location>
        <position position="167"/>
    </location>
    <ligand>
        <name>anthranilate</name>
        <dbReference type="ChEBI" id="CHEBI:16567"/>
        <label>2</label>
    </ligand>
</feature>
<dbReference type="UniPathway" id="UPA00035">
    <property type="reaction ID" value="UER00041"/>
</dbReference>